<keyword evidence="2" id="KW-1133">Transmembrane helix</keyword>
<feature type="compositionally biased region" description="Polar residues" evidence="1">
    <location>
        <begin position="8"/>
        <end position="21"/>
    </location>
</feature>
<evidence type="ECO:0000256" key="1">
    <source>
        <dbReference type="SAM" id="MobiDB-lite"/>
    </source>
</evidence>
<sequence>MKEEPRGGTNQRVMASGSRSFSMGRRPRHQVVDDLRRRHLLRLLLRLPRIQLLLLLLRLLLPLVLCVGVRVGVVAWVRVERIG</sequence>
<dbReference type="Proteomes" id="UP001372338">
    <property type="component" value="Unassembled WGS sequence"/>
</dbReference>
<evidence type="ECO:0000313" key="3">
    <source>
        <dbReference type="EMBL" id="KAK7275547.1"/>
    </source>
</evidence>
<feature type="transmembrane region" description="Helical" evidence="2">
    <location>
        <begin position="52"/>
        <end position="77"/>
    </location>
</feature>
<comment type="caution">
    <text evidence="3">The sequence shown here is derived from an EMBL/GenBank/DDBJ whole genome shotgun (WGS) entry which is preliminary data.</text>
</comment>
<evidence type="ECO:0000313" key="4">
    <source>
        <dbReference type="Proteomes" id="UP001372338"/>
    </source>
</evidence>
<accession>A0AAN9FFL5</accession>
<name>A0AAN9FFL5_CROPI</name>
<feature type="region of interest" description="Disordered" evidence="1">
    <location>
        <begin position="1"/>
        <end position="25"/>
    </location>
</feature>
<keyword evidence="2" id="KW-0812">Transmembrane</keyword>
<dbReference type="EMBL" id="JAYWIO010000003">
    <property type="protein sequence ID" value="KAK7275547.1"/>
    <property type="molecule type" value="Genomic_DNA"/>
</dbReference>
<evidence type="ECO:0000256" key="2">
    <source>
        <dbReference type="SAM" id="Phobius"/>
    </source>
</evidence>
<dbReference type="AlphaFoldDB" id="A0AAN9FFL5"/>
<keyword evidence="2" id="KW-0472">Membrane</keyword>
<reference evidence="3 4" key="1">
    <citation type="submission" date="2024-01" db="EMBL/GenBank/DDBJ databases">
        <title>The genomes of 5 underutilized Papilionoideae crops provide insights into root nodulation and disease resistanc.</title>
        <authorList>
            <person name="Yuan L."/>
        </authorList>
    </citation>
    <scope>NUCLEOTIDE SEQUENCE [LARGE SCALE GENOMIC DNA]</scope>
    <source>
        <strain evidence="3">ZHUSHIDOU_FW_LH</strain>
        <tissue evidence="3">Leaf</tissue>
    </source>
</reference>
<gene>
    <name evidence="3" type="ORF">RIF29_16666</name>
</gene>
<protein>
    <submittedName>
        <fullName evidence="3">Uncharacterized protein</fullName>
    </submittedName>
</protein>
<keyword evidence="4" id="KW-1185">Reference proteome</keyword>
<organism evidence="3 4">
    <name type="scientific">Crotalaria pallida</name>
    <name type="common">Smooth rattlebox</name>
    <name type="synonym">Crotalaria striata</name>
    <dbReference type="NCBI Taxonomy" id="3830"/>
    <lineage>
        <taxon>Eukaryota</taxon>
        <taxon>Viridiplantae</taxon>
        <taxon>Streptophyta</taxon>
        <taxon>Embryophyta</taxon>
        <taxon>Tracheophyta</taxon>
        <taxon>Spermatophyta</taxon>
        <taxon>Magnoliopsida</taxon>
        <taxon>eudicotyledons</taxon>
        <taxon>Gunneridae</taxon>
        <taxon>Pentapetalae</taxon>
        <taxon>rosids</taxon>
        <taxon>fabids</taxon>
        <taxon>Fabales</taxon>
        <taxon>Fabaceae</taxon>
        <taxon>Papilionoideae</taxon>
        <taxon>50 kb inversion clade</taxon>
        <taxon>genistoids sensu lato</taxon>
        <taxon>core genistoids</taxon>
        <taxon>Crotalarieae</taxon>
        <taxon>Crotalaria</taxon>
    </lineage>
</organism>
<proteinExistence type="predicted"/>